<reference evidence="1" key="1">
    <citation type="submission" date="2017-05" db="UniProtKB">
        <authorList>
            <consortium name="EnsemblMetazoa"/>
        </authorList>
    </citation>
    <scope>IDENTIFICATION</scope>
</reference>
<dbReference type="OrthoDB" id="5971203at2759"/>
<proteinExistence type="predicted"/>
<dbReference type="AlphaFoldDB" id="A0A1X7UD56"/>
<evidence type="ECO:0008006" key="2">
    <source>
        <dbReference type="Google" id="ProtNLM"/>
    </source>
</evidence>
<name>A0A1X7UD56_AMPQE</name>
<dbReference type="EnsemblMetazoa" id="Aqu2.1.25431_001">
    <property type="protein sequence ID" value="Aqu2.1.25431_001"/>
    <property type="gene ID" value="Aqu2.1.25431"/>
</dbReference>
<sequence length="276" mass="29884">STDGGQGDTSTAQILNITRELLNQRNNDTKVTEALFQVLASNMTQVLQQLMYTQGNSELLNMHTGILQGLNKNISQVSQQLGSTEAKVDSMRSVVDEHLVHTLNVSDVLNQVQQTTEQSAQRLINIVNTLSNLQDTSTSTAGVATDILVIVEDLLQLQNVSSLFNSITPVSCKDVKAVLPNSPSGWYNLNNQNTYCNMEELCGSGGGWTRLAYLDMTDATQNCPSGFRLYQSGGVRACGRTNSSGGSCVSVQFPSNGISYSQICGRVTGYQYHSPD</sequence>
<dbReference type="InParanoid" id="A0A1X7UD56"/>
<accession>A0A1X7UD56</accession>
<evidence type="ECO:0000313" key="1">
    <source>
        <dbReference type="EnsemblMetazoa" id="Aqu2.1.25431_001"/>
    </source>
</evidence>
<protein>
    <recommendedName>
        <fullName evidence="2">Fibrinogen C-terminal domain-containing protein</fullName>
    </recommendedName>
</protein>
<organism evidence="1">
    <name type="scientific">Amphimedon queenslandica</name>
    <name type="common">Sponge</name>
    <dbReference type="NCBI Taxonomy" id="400682"/>
    <lineage>
        <taxon>Eukaryota</taxon>
        <taxon>Metazoa</taxon>
        <taxon>Porifera</taxon>
        <taxon>Demospongiae</taxon>
        <taxon>Heteroscleromorpha</taxon>
        <taxon>Haplosclerida</taxon>
        <taxon>Niphatidae</taxon>
        <taxon>Amphimedon</taxon>
    </lineage>
</organism>